<name>M1PAN5_DESSD</name>
<evidence type="ECO:0000313" key="2">
    <source>
        <dbReference type="EMBL" id="AGF78717.1"/>
    </source>
</evidence>
<dbReference type="Pfam" id="PF01326">
    <property type="entry name" value="PPDK_N"/>
    <property type="match status" value="1"/>
</dbReference>
<dbReference type="EMBL" id="CP003985">
    <property type="protein sequence ID" value="AGF78717.1"/>
    <property type="molecule type" value="Genomic_DNA"/>
</dbReference>
<evidence type="ECO:0000313" key="3">
    <source>
        <dbReference type="Proteomes" id="UP000011721"/>
    </source>
</evidence>
<dbReference type="AlphaFoldDB" id="M1PAN5"/>
<dbReference type="GO" id="GO:0005524">
    <property type="term" value="F:ATP binding"/>
    <property type="evidence" value="ECO:0007669"/>
    <property type="project" value="InterPro"/>
</dbReference>
<gene>
    <name evidence="2" type="ordered locus">UWK_02176</name>
</gene>
<dbReference type="GO" id="GO:0016301">
    <property type="term" value="F:kinase activity"/>
    <property type="evidence" value="ECO:0007669"/>
    <property type="project" value="UniProtKB-KW"/>
</dbReference>
<keyword evidence="2" id="KW-0670">Pyruvate</keyword>
<dbReference type="STRING" id="1167006.UWK_02176"/>
<keyword evidence="3" id="KW-1185">Reference proteome</keyword>
<dbReference type="InterPro" id="IPR011006">
    <property type="entry name" value="CheY-like_superfamily"/>
</dbReference>
<dbReference type="KEGG" id="dsf:UWK_02176"/>
<dbReference type="Gene3D" id="3.40.50.2300">
    <property type="match status" value="2"/>
</dbReference>
<dbReference type="RefSeq" id="WP_015404405.1">
    <property type="nucleotide sequence ID" value="NC_020304.1"/>
</dbReference>
<dbReference type="Proteomes" id="UP000011721">
    <property type="component" value="Chromosome"/>
</dbReference>
<keyword evidence="2" id="KW-0808">Transferase</keyword>
<dbReference type="OrthoDB" id="9812167at2"/>
<keyword evidence="2" id="KW-0418">Kinase</keyword>
<dbReference type="eggNOG" id="COG0784">
    <property type="taxonomic scope" value="Bacteria"/>
</dbReference>
<dbReference type="InterPro" id="IPR002192">
    <property type="entry name" value="PPDK_AMP/ATP-bd"/>
</dbReference>
<dbReference type="HOGENOM" id="CLU_012339_0_0_7"/>
<proteinExistence type="predicted"/>
<dbReference type="Gene3D" id="3.30.1490.20">
    <property type="entry name" value="ATP-grasp fold, A domain"/>
    <property type="match status" value="1"/>
</dbReference>
<protein>
    <submittedName>
        <fullName evidence="2">Phosphoenolpyruvate synthase/pyruvate phosphate dikinase</fullName>
    </submittedName>
</protein>
<reference evidence="3" key="1">
    <citation type="journal article" date="2013" name="Stand. Genomic Sci.">
        <title>Complete genome sequence of Desulfocapsa sulfexigens, a marine deltaproteobacterium specialized in disproportionating inorganic sulfur compounds.</title>
        <authorList>
            <person name="Finster K.W."/>
            <person name="Kjeldsen K.U."/>
            <person name="Kube M."/>
            <person name="Reinhardt R."/>
            <person name="Mussmann M."/>
            <person name="Amann R."/>
            <person name="Schreiber L."/>
        </authorList>
    </citation>
    <scope>NUCLEOTIDE SEQUENCE [LARGE SCALE GENOMIC DNA]</scope>
    <source>
        <strain evidence="3">DSM 10523 / SB164P1</strain>
    </source>
</reference>
<evidence type="ECO:0000259" key="1">
    <source>
        <dbReference type="Pfam" id="PF01326"/>
    </source>
</evidence>
<dbReference type="SUPFAM" id="SSF52172">
    <property type="entry name" value="CheY-like"/>
    <property type="match status" value="1"/>
</dbReference>
<dbReference type="PATRIC" id="fig|1167006.5.peg.2368"/>
<sequence length="1009" mass="114131">MRFESGKVISDFDPHFKIFHELMPFKVQEILLVSSPYDAFIMEEDGSLATRIVNEYQGLNLSGAPRITLVSSGKEALEILRRQSFDLVITMPNVGGMDAFALGAAIKKIHPVQQVVLISHSLRGIYPIPENVDCQSIDDIYLWCCEADLLLSLIKNFEDHVNVDADTARAMVRVIIMVEDSPVYRSTVLPILYHEVVRQTQAVLDESLNEPHRLLRMRARPKILTAINYEEAMVLCEAYKPYLFGIISDVRYPRQGKMDAEAGIRLLEKMRGEVPDLPMLMLSSEPENRARAKEIPAVFLDKDSPFIRDEIHSFFLDYLGFGDFVFRHPDGAPIARASNLYEFEQQLRILPSESLRYHAECNHFSNWVMARAEVALAARLHRDHVSGIKNCADLRDDLVFKVHSLRKLRQLGVVVKFSREYFDPDVMDFVKIGNGSLGGKARGLAFMWMQLQQSRGSHPILSQNNVSLPKTCVITADGFDDFISENQLRLDKNASDEEIAETFLAAQLPGWLQEDLRAFLQKITFPLSVRSSSLLEDAHFKPYAGLYSTYFLPNNHPSFSLRCQQLEEAVKLVYASTWFESPRAYSKVSEQGREDSMAVIVQQVVGQDHGGFYYPHISGVAQSHNYYPVMKMKAEEGISHIALGIGKTVVEGERSLRFSPAHPKRLVQFSTVDDILTNSQRHFYALDMSHSTQLDRKGSNLVKRLVQDAENEDPVQILSSTYIPDENRIRDTAMPGVKVVTFARILKHQLYPLPEILLELLDLGRRGMGCEVEIEFAVRLDPKINRSEFFFLQMRPMVTGGENSDVAICSQEIKRAFCFSRSCLGHGRLETMADIILVRPESFDAGATRNIAGEINALNARLQAEKRPYLLIGPGRWGSADPWLGIPVQWRDISGVGAIVELQNEQLHADPSQGSHFFQNITSLGIPYLTVKETKDGSSGICSGKDVDSCLNWDWLMGQKEFQDTRYLRHIRFSVSFVMKCNGKEELAVIYQKDGEGGTAKTCEEVRRK</sequence>
<dbReference type="InterPro" id="IPR013815">
    <property type="entry name" value="ATP_grasp_subdomain_1"/>
</dbReference>
<dbReference type="SUPFAM" id="SSF56059">
    <property type="entry name" value="Glutathione synthetase ATP-binding domain-like"/>
    <property type="match status" value="1"/>
</dbReference>
<organism evidence="2 3">
    <name type="scientific">Desulfocapsa sulfexigens (strain DSM 10523 / SB164P1)</name>
    <dbReference type="NCBI Taxonomy" id="1167006"/>
    <lineage>
        <taxon>Bacteria</taxon>
        <taxon>Pseudomonadati</taxon>
        <taxon>Thermodesulfobacteriota</taxon>
        <taxon>Desulfobulbia</taxon>
        <taxon>Desulfobulbales</taxon>
        <taxon>Desulfocapsaceae</taxon>
        <taxon>Desulfocapsa</taxon>
    </lineage>
</organism>
<dbReference type="eggNOG" id="COG0574">
    <property type="taxonomic scope" value="Bacteria"/>
</dbReference>
<accession>M1PAN5</accession>
<feature type="domain" description="Pyruvate phosphate dikinase AMP/ATP-binding" evidence="1">
    <location>
        <begin position="436"/>
        <end position="808"/>
    </location>
</feature>